<feature type="compositionally biased region" description="Acidic residues" evidence="1">
    <location>
        <begin position="175"/>
        <end position="185"/>
    </location>
</feature>
<evidence type="ECO:0000256" key="1">
    <source>
        <dbReference type="SAM" id="MobiDB-lite"/>
    </source>
</evidence>
<accession>A0A5C3P327</accession>
<keyword evidence="3" id="KW-1185">Reference proteome</keyword>
<dbReference type="InParanoid" id="A0A5C3P327"/>
<name>A0A5C3P327_9APHY</name>
<dbReference type="Proteomes" id="UP000308197">
    <property type="component" value="Unassembled WGS sequence"/>
</dbReference>
<evidence type="ECO:0000313" key="3">
    <source>
        <dbReference type="Proteomes" id="UP000308197"/>
    </source>
</evidence>
<evidence type="ECO:0000313" key="2">
    <source>
        <dbReference type="EMBL" id="TFK84054.1"/>
    </source>
</evidence>
<reference evidence="2 3" key="1">
    <citation type="journal article" date="2019" name="Nat. Ecol. Evol.">
        <title>Megaphylogeny resolves global patterns of mushroom evolution.</title>
        <authorList>
            <person name="Varga T."/>
            <person name="Krizsan K."/>
            <person name="Foldi C."/>
            <person name="Dima B."/>
            <person name="Sanchez-Garcia M."/>
            <person name="Sanchez-Ramirez S."/>
            <person name="Szollosi G.J."/>
            <person name="Szarkandi J.G."/>
            <person name="Papp V."/>
            <person name="Albert L."/>
            <person name="Andreopoulos W."/>
            <person name="Angelini C."/>
            <person name="Antonin V."/>
            <person name="Barry K.W."/>
            <person name="Bougher N.L."/>
            <person name="Buchanan P."/>
            <person name="Buyck B."/>
            <person name="Bense V."/>
            <person name="Catcheside P."/>
            <person name="Chovatia M."/>
            <person name="Cooper J."/>
            <person name="Damon W."/>
            <person name="Desjardin D."/>
            <person name="Finy P."/>
            <person name="Geml J."/>
            <person name="Haridas S."/>
            <person name="Hughes K."/>
            <person name="Justo A."/>
            <person name="Karasinski D."/>
            <person name="Kautmanova I."/>
            <person name="Kiss B."/>
            <person name="Kocsube S."/>
            <person name="Kotiranta H."/>
            <person name="LaButti K.M."/>
            <person name="Lechner B.E."/>
            <person name="Liimatainen K."/>
            <person name="Lipzen A."/>
            <person name="Lukacs Z."/>
            <person name="Mihaltcheva S."/>
            <person name="Morgado L.N."/>
            <person name="Niskanen T."/>
            <person name="Noordeloos M.E."/>
            <person name="Ohm R.A."/>
            <person name="Ortiz-Santana B."/>
            <person name="Ovrebo C."/>
            <person name="Racz N."/>
            <person name="Riley R."/>
            <person name="Savchenko A."/>
            <person name="Shiryaev A."/>
            <person name="Soop K."/>
            <person name="Spirin V."/>
            <person name="Szebenyi C."/>
            <person name="Tomsovsky M."/>
            <person name="Tulloss R.E."/>
            <person name="Uehling J."/>
            <person name="Grigoriev I.V."/>
            <person name="Vagvolgyi C."/>
            <person name="Papp T."/>
            <person name="Martin F.M."/>
            <person name="Miettinen O."/>
            <person name="Hibbett D.S."/>
            <person name="Nagy L.G."/>
        </authorList>
    </citation>
    <scope>NUCLEOTIDE SEQUENCE [LARGE SCALE GENOMIC DNA]</scope>
    <source>
        <strain evidence="2 3">HHB13444</strain>
    </source>
</reference>
<feature type="region of interest" description="Disordered" evidence="1">
    <location>
        <begin position="163"/>
        <end position="185"/>
    </location>
</feature>
<protein>
    <submittedName>
        <fullName evidence="2">Uncharacterized protein</fullName>
    </submittedName>
</protein>
<proteinExistence type="predicted"/>
<dbReference type="AlphaFoldDB" id="A0A5C3P327"/>
<gene>
    <name evidence="2" type="ORF">K466DRAFT_654924</name>
</gene>
<sequence>MSNFNWLYGYHYELEHMFSYARTTPGFRFEVGGKTIDSEAYIMNSSAYNATWNEDNMLFKGNLSRLFDHVCDELKKHGVKISMVYKDDHTDSSVTVAYFHGPYFGKAGPEDAEARLEEELEGRPRPKVTYDLIRRRLGYPEGHAPQWYPEYDGSRGRSIVIRRDDLPKIHKDTPNEEEEEQDPGL</sequence>
<dbReference type="EMBL" id="ML211345">
    <property type="protein sequence ID" value="TFK84054.1"/>
    <property type="molecule type" value="Genomic_DNA"/>
</dbReference>
<feature type="compositionally biased region" description="Basic and acidic residues" evidence="1">
    <location>
        <begin position="163"/>
        <end position="174"/>
    </location>
</feature>
<organism evidence="2 3">
    <name type="scientific">Polyporus arcularius HHB13444</name>
    <dbReference type="NCBI Taxonomy" id="1314778"/>
    <lineage>
        <taxon>Eukaryota</taxon>
        <taxon>Fungi</taxon>
        <taxon>Dikarya</taxon>
        <taxon>Basidiomycota</taxon>
        <taxon>Agaricomycotina</taxon>
        <taxon>Agaricomycetes</taxon>
        <taxon>Polyporales</taxon>
        <taxon>Polyporaceae</taxon>
        <taxon>Polyporus</taxon>
    </lineage>
</organism>